<feature type="chain" id="PRO_5047185942" evidence="1">
    <location>
        <begin position="19"/>
        <end position="443"/>
    </location>
</feature>
<proteinExistence type="predicted"/>
<dbReference type="Pfam" id="PF04734">
    <property type="entry name" value="Ceramidase_alk"/>
    <property type="match status" value="1"/>
</dbReference>
<dbReference type="InterPro" id="IPR031329">
    <property type="entry name" value="NEUT/ALK_ceramidase_N"/>
</dbReference>
<accession>A0ABW0KK78</accession>
<protein>
    <submittedName>
        <fullName evidence="3">Neutral/alkaline non-lysosomal ceramidase N-terminal domain-containing protein</fullName>
    </submittedName>
</protein>
<name>A0ABW0KK78_9BACT</name>
<keyword evidence="4" id="KW-1185">Reference proteome</keyword>
<keyword evidence="1" id="KW-0732">Signal</keyword>
<dbReference type="RefSeq" id="WP_377162267.1">
    <property type="nucleotide sequence ID" value="NZ_JBHSMQ010000001.1"/>
</dbReference>
<gene>
    <name evidence="3" type="ORF">ACFQDI_00475</name>
</gene>
<comment type="caution">
    <text evidence="3">The sequence shown here is derived from an EMBL/GenBank/DDBJ whole genome shotgun (WGS) entry which is preliminary data.</text>
</comment>
<reference evidence="4" key="1">
    <citation type="journal article" date="2019" name="Int. J. Syst. Evol. Microbiol.">
        <title>The Global Catalogue of Microorganisms (GCM) 10K type strain sequencing project: providing services to taxonomists for standard genome sequencing and annotation.</title>
        <authorList>
            <consortium name="The Broad Institute Genomics Platform"/>
            <consortium name="The Broad Institute Genome Sequencing Center for Infectious Disease"/>
            <person name="Wu L."/>
            <person name="Ma J."/>
        </authorList>
    </citation>
    <scope>NUCLEOTIDE SEQUENCE [LARGE SCALE GENOMIC DNA]</scope>
    <source>
        <strain evidence="4">CGMCC 4.1469</strain>
    </source>
</reference>
<feature type="domain" description="Neutral/alkaline non-lysosomal ceramidase N-terminal" evidence="2">
    <location>
        <begin position="58"/>
        <end position="264"/>
    </location>
</feature>
<evidence type="ECO:0000313" key="4">
    <source>
        <dbReference type="Proteomes" id="UP001596052"/>
    </source>
</evidence>
<feature type="signal peptide" evidence="1">
    <location>
        <begin position="1"/>
        <end position="18"/>
    </location>
</feature>
<sequence length="443" mass="48007">MSLRAFSLVILCASAVLAAPPGATPLSPPAPAKSVAPHVPANWKAGTATVKVTPQKLLWMAGYAARKKPAEGKVQDLFAKALALQDEQGNKLVFVTLDLIGVPQLLRHDVAQRAEKEFGLPPAHLVMNASHTHSGPSLRTTPLTDADKDNLKAKDLWEYTQNLQNDLVGLIGKALADMQPARLTWNKARCGFAMNRRRDYTLPPDHPNAGKAPNPDGPVDHDVPALRIEAPDGALRATLFGYACHNTSLGFYNWCGDYAGFAQEYLQEHRPGFTALFLMGCGADQNPYPRRSDVVPGVTDLELSMQHGRSLSNAVEMALVVNPRPVQGPIRAAYEEIKLSYAKAGRADHDYPVQVIKLGNDLTFITLGSEVVVDYSLRFKREFAGAAGAAGVWVAGYSNDYTGYVPSLRVLKEGGYEAAAGWADSVEDRIAAKVHDLHQKLSK</sequence>
<evidence type="ECO:0000313" key="3">
    <source>
        <dbReference type="EMBL" id="MFC5453311.1"/>
    </source>
</evidence>
<evidence type="ECO:0000259" key="2">
    <source>
        <dbReference type="Pfam" id="PF04734"/>
    </source>
</evidence>
<dbReference type="EMBL" id="JBHSMQ010000001">
    <property type="protein sequence ID" value="MFC5453311.1"/>
    <property type="molecule type" value="Genomic_DNA"/>
</dbReference>
<dbReference type="Proteomes" id="UP001596052">
    <property type="component" value="Unassembled WGS sequence"/>
</dbReference>
<organism evidence="3 4">
    <name type="scientific">Prosthecobacter fluviatilis</name>
    <dbReference type="NCBI Taxonomy" id="445931"/>
    <lineage>
        <taxon>Bacteria</taxon>
        <taxon>Pseudomonadati</taxon>
        <taxon>Verrucomicrobiota</taxon>
        <taxon>Verrucomicrobiia</taxon>
        <taxon>Verrucomicrobiales</taxon>
        <taxon>Verrucomicrobiaceae</taxon>
        <taxon>Prosthecobacter</taxon>
    </lineage>
</organism>
<evidence type="ECO:0000256" key="1">
    <source>
        <dbReference type="SAM" id="SignalP"/>
    </source>
</evidence>